<evidence type="ECO:0000256" key="2">
    <source>
        <dbReference type="SAM" id="SignalP"/>
    </source>
</evidence>
<organism evidence="3 4">
    <name type="scientific">Stutzerimonas stutzeri</name>
    <name type="common">Pseudomonas stutzeri</name>
    <dbReference type="NCBI Taxonomy" id="316"/>
    <lineage>
        <taxon>Bacteria</taxon>
        <taxon>Pseudomonadati</taxon>
        <taxon>Pseudomonadota</taxon>
        <taxon>Gammaproteobacteria</taxon>
        <taxon>Pseudomonadales</taxon>
        <taxon>Pseudomonadaceae</taxon>
        <taxon>Stutzerimonas</taxon>
    </lineage>
</organism>
<dbReference type="KEGG" id="pstu:UIB01_18065"/>
<keyword evidence="2" id="KW-0732">Signal</keyword>
<evidence type="ECO:0000256" key="1">
    <source>
        <dbReference type="SAM" id="Coils"/>
    </source>
</evidence>
<evidence type="ECO:0000313" key="4">
    <source>
        <dbReference type="Proteomes" id="UP000025238"/>
    </source>
</evidence>
<dbReference type="AlphaFoldDB" id="A0A023WWB8"/>
<feature type="coiled-coil region" evidence="1">
    <location>
        <begin position="30"/>
        <end position="88"/>
    </location>
</feature>
<evidence type="ECO:0000313" key="3">
    <source>
        <dbReference type="EMBL" id="AHY44271.1"/>
    </source>
</evidence>
<dbReference type="Proteomes" id="UP000025238">
    <property type="component" value="Chromosome"/>
</dbReference>
<keyword evidence="1" id="KW-0175">Coiled coil</keyword>
<feature type="signal peptide" evidence="2">
    <location>
        <begin position="1"/>
        <end position="27"/>
    </location>
</feature>
<feature type="chain" id="PRO_5001525055" evidence="2">
    <location>
        <begin position="28"/>
        <end position="265"/>
    </location>
</feature>
<sequence>MPSFIPRLLAVAVLPCCLQLYAGSLSAAPLDAALDESERLSAEAKASQARIDQLDDATREMLNEYRSALQQTEALKAYNKQLQELTAAQRKELVGFQRQLDSIERTQEAVTPQMSRMVEVLGEFIAADVPFLPDERADRLASLQDLLPRADVSLAEKYRRILEAYQIESDYGRTLEAWRGELPGDGDGDGDSRSVEFLRLGRVMLYYQTLDAHESGWWNPQTRSWEVLDGSARRPLTQAIAIARQQQAPAYLQLPVKTLAEEAAQ</sequence>
<dbReference type="InterPro" id="IPR016866">
    <property type="entry name" value="UCP028069"/>
</dbReference>
<dbReference type="EMBL" id="CP007509">
    <property type="protein sequence ID" value="AHY44271.1"/>
    <property type="molecule type" value="Genomic_DNA"/>
</dbReference>
<dbReference type="PIRSF" id="PIRSF028069">
    <property type="entry name" value="UCP028069"/>
    <property type="match status" value="1"/>
</dbReference>
<dbReference type="Pfam" id="PF11932">
    <property type="entry name" value="DUF3450"/>
    <property type="match status" value="1"/>
</dbReference>
<protein>
    <submittedName>
        <fullName evidence="3">Energy transducer TonB</fullName>
    </submittedName>
</protein>
<name>A0A023WWB8_STUST</name>
<dbReference type="PATRIC" id="fig|316.97.peg.3613"/>
<proteinExistence type="predicted"/>
<gene>
    <name evidence="3" type="ORF">UIB01_18065</name>
</gene>
<accession>A0A023WWB8</accession>
<reference evidence="3 4" key="1">
    <citation type="submission" date="2014-03" db="EMBL/GenBank/DDBJ databases">
        <title>Complete genome sequence of Pseudomonas stutzeri 19SMN4.</title>
        <authorList>
            <person name="Brunet-Galmes I."/>
            <person name="Nogales B."/>
            <person name="Busquets A."/>
            <person name="Pena A."/>
            <person name="Gomila M."/>
            <person name="Garcia-Valdes E."/>
            <person name="Lalucat J."/>
            <person name="Bennasar A."/>
            <person name="Bosch R."/>
        </authorList>
    </citation>
    <scope>NUCLEOTIDE SEQUENCE [LARGE SCALE GENOMIC DNA]</scope>
    <source>
        <strain evidence="3 4">19SMN4</strain>
    </source>
</reference>